<accession>A0A0E4BJN9</accession>
<dbReference type="Proteomes" id="UP000063308">
    <property type="component" value="Chromosome"/>
</dbReference>
<reference evidence="1 2" key="1">
    <citation type="submission" date="2014-11" db="EMBL/GenBank/DDBJ databases">
        <title>Symbiosis island explosion on the genome of extra-slow-growing strains of soybean bradyrhizobia with massive insertion sequences.</title>
        <authorList>
            <person name="Iida T."/>
            <person name="Minamisawa K."/>
        </authorList>
    </citation>
    <scope>NUCLEOTIDE SEQUENCE [LARGE SCALE GENOMIC DNA]</scope>
    <source>
        <strain evidence="1 2">NK6</strain>
    </source>
</reference>
<proteinExistence type="predicted"/>
<name>A0A0E4BJN9_9BRAD</name>
<protein>
    <submittedName>
        <fullName evidence="1">Uncharacterized protein</fullName>
    </submittedName>
</protein>
<dbReference type="EMBL" id="AP014685">
    <property type="protein sequence ID" value="BAR53454.1"/>
    <property type="molecule type" value="Genomic_DNA"/>
</dbReference>
<evidence type="ECO:0000313" key="2">
    <source>
        <dbReference type="Proteomes" id="UP000063308"/>
    </source>
</evidence>
<sequence>MPSGRRRRQVRVLNEREIVVTEAIGTHAAIEPHLATRSLPEFADKT</sequence>
<organism evidence="1 2">
    <name type="scientific">Bradyrhizobium diazoefficiens</name>
    <dbReference type="NCBI Taxonomy" id="1355477"/>
    <lineage>
        <taxon>Bacteria</taxon>
        <taxon>Pseudomonadati</taxon>
        <taxon>Pseudomonadota</taxon>
        <taxon>Alphaproteobacteria</taxon>
        <taxon>Hyphomicrobiales</taxon>
        <taxon>Nitrobacteraceae</taxon>
        <taxon>Bradyrhizobium</taxon>
    </lineage>
</organism>
<evidence type="ECO:0000313" key="1">
    <source>
        <dbReference type="EMBL" id="BAR53454.1"/>
    </source>
</evidence>
<dbReference type="AlphaFoldDB" id="A0A0E4BJN9"/>
<gene>
    <name evidence="1" type="ORF">NK6_266</name>
</gene>